<dbReference type="GO" id="GO:0019031">
    <property type="term" value="C:viral envelope"/>
    <property type="evidence" value="ECO:0007669"/>
    <property type="project" value="UniProtKB-KW"/>
</dbReference>
<organism evidence="1">
    <name type="scientific">Human immunodeficiency virus type 1</name>
    <name type="common">HIV-1</name>
    <dbReference type="NCBI Taxonomy" id="11676"/>
    <lineage>
        <taxon>Viruses</taxon>
        <taxon>Riboviria</taxon>
        <taxon>Pararnavirae</taxon>
        <taxon>Artverviricota</taxon>
        <taxon>Revtraviricetes</taxon>
        <taxon>Ortervirales</taxon>
        <taxon>Retroviridae</taxon>
        <taxon>Orthoretrovirinae</taxon>
        <taxon>Lentivirus</taxon>
        <taxon>Lentivirus humimdef1</taxon>
    </lineage>
</organism>
<reference evidence="1" key="1">
    <citation type="journal article" date="2012" name="Nature">
        <title>Increased HIV-1 vaccine efficacy against viruses with genetic signatures in Env V2.</title>
        <authorList>
            <person name="Rolland M."/>
            <person name="Edlefsen P.T."/>
            <person name="Larsen B.B."/>
            <person name="Tovanabutra S."/>
            <person name="Sanders-Buell E."/>
            <person name="Hertz T."/>
            <person name="de Camp A.C."/>
            <person name="Carrico C."/>
            <person name="Menis S."/>
            <person name="Magaret C.A."/>
            <person name="Ahmed H."/>
            <person name="Juraska M."/>
            <person name="Chen L."/>
            <person name="Konopa P."/>
            <person name="Nariya S."/>
            <person name="Stoddard J.N."/>
            <person name="Wong K."/>
            <person name="Zhao H."/>
            <person name="Deng W."/>
            <person name="Maust B.S."/>
            <person name="Bose M."/>
            <person name="Howell S."/>
            <person name="Bates A."/>
            <person name="Lazzaro M."/>
            <person name="O'Sullivan A."/>
            <person name="Lei E."/>
            <person name="Bradfield A."/>
            <person name="Ibitamuno G."/>
            <person name="Assawadarachai V."/>
            <person name="O'Connell R.J."/>
            <person name="de Souza M.S."/>
            <person name="Nitayaphan S."/>
            <person name="Rerks-Ngarm S."/>
            <person name="Robb M.L."/>
            <person name="McLellan J.S."/>
            <person name="Georgiev I."/>
            <person name="Kwong P.D."/>
            <person name="Carlson J.M."/>
            <person name="Michael N.L."/>
            <person name="Schief W.R."/>
            <person name="Gilbert P.B."/>
            <person name="Mullins J.I."/>
            <person name="Kim J.H."/>
        </authorList>
    </citation>
    <scope>NUCLEOTIDE SEQUENCE</scope>
    <source>
        <strain evidence="1">AA122a02R</strain>
    </source>
</reference>
<gene>
    <name evidence="1" type="primary">env</name>
</gene>
<protein>
    <submittedName>
        <fullName evidence="1">Envelope glycoprotein</fullName>
    </submittedName>
</protein>
<keyword evidence="1" id="KW-0261">Viral envelope protein</keyword>
<keyword evidence="1" id="KW-0946">Virion</keyword>
<organismHost>
    <name type="scientific">Homo sapiens</name>
    <name type="common">Human</name>
    <dbReference type="NCBI Taxonomy" id="9606"/>
</organismHost>
<reference evidence="1" key="2">
    <citation type="journal article" date="2015" name="PLoS Comput. Biol.">
        <title>Comprehensive sieve analysis of breakthrough HIV-1 sequences in the RV144 vaccine efficacy trial.</title>
        <authorList>
            <consortium name="RV144 Sequencing Team"/>
            <person name="Edlefsen P.T."/>
            <person name="Rolland M."/>
            <person name="Hertz T."/>
            <person name="Tovanabutra S."/>
            <person name="Gartland A.J."/>
            <person name="deCamp A.C."/>
            <person name="Magaret C.A."/>
            <person name="Ahmed H."/>
            <person name="Gottardo R."/>
            <person name="Juraska M."/>
            <person name="McCoy C."/>
            <person name="Larsen B.B."/>
            <person name="Sanders-Buell E."/>
            <person name="Carrico C."/>
            <person name="Menis S."/>
            <person name="Kijak G.H."/>
            <person name="Bose M."/>
            <person name="Arroyo M.A."/>
            <person name="O'Connell R.J."/>
            <person name="Nitayaphan S."/>
            <person name="Pitisuttithum P."/>
            <person name="Kaewkungwal J."/>
            <person name="Rerks-Ngarm S."/>
            <person name="Robb M.L."/>
            <person name="Kirys T."/>
            <person name="Georgiev I.S."/>
            <person name="Kwong P.D."/>
            <person name="Scheffler K."/>
            <person name="Pond S.L."/>
            <person name="Carlson J.M."/>
            <person name="Michael N.L."/>
            <person name="Schief W.R."/>
            <person name="Mullins J.I."/>
            <person name="Kim J.H."/>
            <person name="Gilbert P.B."/>
        </authorList>
    </citation>
    <scope>NUCLEOTIDE SEQUENCE</scope>
    <source>
        <strain evidence="1">AA122a02R</strain>
    </source>
</reference>
<dbReference type="EMBL" id="JX448217">
    <property type="protein sequence ID" value="AFU33777.1"/>
    <property type="molecule type" value="Genomic_RNA"/>
</dbReference>
<proteinExistence type="predicted"/>
<evidence type="ECO:0000313" key="1">
    <source>
        <dbReference type="EMBL" id="AFU33777.1"/>
    </source>
</evidence>
<accession>K0H265</accession>
<sequence length="13" mass="1575">MRVKGTQMNWPNL</sequence>
<name>K0H265_HV1</name>